<feature type="transmembrane region" description="Helical" evidence="1">
    <location>
        <begin position="20"/>
        <end position="41"/>
    </location>
</feature>
<keyword evidence="1" id="KW-0812">Transmembrane</keyword>
<evidence type="ECO:0000256" key="1">
    <source>
        <dbReference type="SAM" id="Phobius"/>
    </source>
</evidence>
<organism evidence="3 4">
    <name type="scientific">Aureimonas endophytica</name>
    <dbReference type="NCBI Taxonomy" id="2027858"/>
    <lineage>
        <taxon>Bacteria</taxon>
        <taxon>Pseudomonadati</taxon>
        <taxon>Pseudomonadota</taxon>
        <taxon>Alphaproteobacteria</taxon>
        <taxon>Hyphomicrobiales</taxon>
        <taxon>Aurantimonadaceae</taxon>
        <taxon>Aureimonas</taxon>
    </lineage>
</organism>
<feature type="transmembrane region" description="Helical" evidence="1">
    <location>
        <begin position="53"/>
        <end position="78"/>
    </location>
</feature>
<comment type="caution">
    <text evidence="3">The sequence shown here is derived from an EMBL/GenBank/DDBJ whole genome shotgun (WGS) entry which is preliminary data.</text>
</comment>
<feature type="transmembrane region" description="Helical" evidence="1">
    <location>
        <begin position="98"/>
        <end position="123"/>
    </location>
</feature>
<name>A0A916ZEV3_9HYPH</name>
<reference evidence="3" key="1">
    <citation type="journal article" date="2014" name="Int. J. Syst. Evol. Microbiol.">
        <title>Complete genome sequence of Corynebacterium casei LMG S-19264T (=DSM 44701T), isolated from a smear-ripened cheese.</title>
        <authorList>
            <consortium name="US DOE Joint Genome Institute (JGI-PGF)"/>
            <person name="Walter F."/>
            <person name="Albersmeier A."/>
            <person name="Kalinowski J."/>
            <person name="Ruckert C."/>
        </authorList>
    </citation>
    <scope>NUCLEOTIDE SEQUENCE</scope>
    <source>
        <strain evidence="3">CGMCC 1.15367</strain>
    </source>
</reference>
<evidence type="ECO:0000259" key="2">
    <source>
        <dbReference type="Pfam" id="PF06724"/>
    </source>
</evidence>
<evidence type="ECO:0000313" key="3">
    <source>
        <dbReference type="EMBL" id="GGD91963.1"/>
    </source>
</evidence>
<sequence>MSTSEFVQRHEERIAAAARAGYVARGAVFLIIGYFAAKAAYSTGQTMSSKDAVSFVFGTAGGAILLGILVLALVAFALWRVLQAWKDPDGHGSGAKGLVVRAGLVGSAISYGALALFAGHLAIGAQASSGGDAKRTAIAYAYEAGFGRALTFLVAAILAGVGIAHIVKGAKAGFMKYLRLPPDRSRFLKPICQFGLVARGVTFLILAWLIFTGAASYRSGETPGLEAALDEMANWRFGWLALAATGLGLVAFGVYAFVEARYRRIDLDRG</sequence>
<dbReference type="InterPro" id="IPR009597">
    <property type="entry name" value="DUF1206"/>
</dbReference>
<reference evidence="3" key="2">
    <citation type="submission" date="2020-09" db="EMBL/GenBank/DDBJ databases">
        <authorList>
            <person name="Sun Q."/>
            <person name="Zhou Y."/>
        </authorList>
    </citation>
    <scope>NUCLEOTIDE SEQUENCE</scope>
    <source>
        <strain evidence="3">CGMCC 1.15367</strain>
    </source>
</reference>
<dbReference type="AlphaFoldDB" id="A0A916ZEV3"/>
<feature type="transmembrane region" description="Helical" evidence="1">
    <location>
        <begin position="237"/>
        <end position="258"/>
    </location>
</feature>
<feature type="domain" description="DUF1206" evidence="2">
    <location>
        <begin position="20"/>
        <end position="86"/>
    </location>
</feature>
<keyword evidence="1" id="KW-0472">Membrane</keyword>
<keyword evidence="4" id="KW-1185">Reference proteome</keyword>
<dbReference type="RefSeq" id="WP_188906933.1">
    <property type="nucleotide sequence ID" value="NZ_BMIQ01000001.1"/>
</dbReference>
<dbReference type="Pfam" id="PF06724">
    <property type="entry name" value="DUF1206"/>
    <property type="match status" value="3"/>
</dbReference>
<feature type="transmembrane region" description="Helical" evidence="1">
    <location>
        <begin position="191"/>
        <end position="217"/>
    </location>
</feature>
<feature type="transmembrane region" description="Helical" evidence="1">
    <location>
        <begin position="149"/>
        <end position="170"/>
    </location>
</feature>
<keyword evidence="1" id="KW-1133">Transmembrane helix</keyword>
<feature type="domain" description="DUF1206" evidence="2">
    <location>
        <begin position="102"/>
        <end position="171"/>
    </location>
</feature>
<dbReference type="EMBL" id="BMIQ01000001">
    <property type="protein sequence ID" value="GGD91963.1"/>
    <property type="molecule type" value="Genomic_DNA"/>
</dbReference>
<feature type="domain" description="DUF1206" evidence="2">
    <location>
        <begin position="194"/>
        <end position="263"/>
    </location>
</feature>
<dbReference type="Proteomes" id="UP000644699">
    <property type="component" value="Unassembled WGS sequence"/>
</dbReference>
<gene>
    <name evidence="3" type="ORF">GCM10011390_08390</name>
</gene>
<evidence type="ECO:0000313" key="4">
    <source>
        <dbReference type="Proteomes" id="UP000644699"/>
    </source>
</evidence>
<protein>
    <submittedName>
        <fullName evidence="3">Membrane protein</fullName>
    </submittedName>
</protein>
<accession>A0A916ZEV3</accession>
<proteinExistence type="predicted"/>